<evidence type="ECO:0000256" key="5">
    <source>
        <dbReference type="RuleBase" id="RU367024"/>
    </source>
</evidence>
<comment type="similarity">
    <text evidence="2 5">Belongs to the dUTPase family.</text>
</comment>
<accession>A0AAE0CUR5</accession>
<protein>
    <recommendedName>
        <fullName evidence="5">Deoxyuridine 5'-triphosphate nucleotidohydrolase</fullName>
        <shortName evidence="5">dUTPase</shortName>
        <ecNumber evidence="5">3.6.1.23</ecNumber>
    </recommendedName>
    <alternativeName>
        <fullName evidence="5">dUTP pyrophosphatase</fullName>
    </alternativeName>
</protein>
<keyword evidence="3 5" id="KW-0378">Hydrolase</keyword>
<comment type="cofactor">
    <cofactor evidence="5">
        <name>Mg(2+)</name>
        <dbReference type="ChEBI" id="CHEBI:18420"/>
    </cofactor>
</comment>
<evidence type="ECO:0000259" key="6">
    <source>
        <dbReference type="Pfam" id="PF00692"/>
    </source>
</evidence>
<dbReference type="Gene3D" id="2.70.40.10">
    <property type="match status" value="1"/>
</dbReference>
<evidence type="ECO:0000256" key="2">
    <source>
        <dbReference type="ARBA" id="ARBA00006581"/>
    </source>
</evidence>
<reference evidence="7" key="1">
    <citation type="journal article" date="2023" name="Plant J.">
        <title>Genome sequences and population genomics provide insights into the demographic history, inbreeding, and mutation load of two 'living fossil' tree species of Dipteronia.</title>
        <authorList>
            <person name="Feng Y."/>
            <person name="Comes H.P."/>
            <person name="Chen J."/>
            <person name="Zhu S."/>
            <person name="Lu R."/>
            <person name="Zhang X."/>
            <person name="Li P."/>
            <person name="Qiu J."/>
            <person name="Olsen K.M."/>
            <person name="Qiu Y."/>
        </authorList>
    </citation>
    <scope>NUCLEOTIDE SEQUENCE</scope>
    <source>
        <strain evidence="7">KIB01</strain>
    </source>
</reference>
<evidence type="ECO:0000313" key="8">
    <source>
        <dbReference type="Proteomes" id="UP001280121"/>
    </source>
</evidence>
<sequence length="95" mass="10580">MLVLNDLSIAIPLGTYVYVTPRSGLAWKHSINVGAGVIDIDYKGLVGVTLFNHSVVDFEVRGQRMGHVADQSQRQLRANNRDPKFLAIMEPTCRK</sequence>
<comment type="pathway">
    <text evidence="1 5">Pyrimidine metabolism; dUMP biosynthesis; dUMP from dCTP (dUTP route): step 2/2.</text>
</comment>
<keyword evidence="4 5" id="KW-0546">Nucleotide metabolism</keyword>
<dbReference type="GO" id="GO:0006226">
    <property type="term" value="P:dUMP biosynthetic process"/>
    <property type="evidence" value="ECO:0007669"/>
    <property type="project" value="UniProtKB-UniRule"/>
</dbReference>
<dbReference type="InterPro" id="IPR029054">
    <property type="entry name" value="dUTPase-like"/>
</dbReference>
<keyword evidence="5" id="KW-0460">Magnesium</keyword>
<dbReference type="AlphaFoldDB" id="A0AAE0CUR5"/>
<dbReference type="CDD" id="cd07557">
    <property type="entry name" value="trimeric_dUTPase"/>
    <property type="match status" value="1"/>
</dbReference>
<dbReference type="SUPFAM" id="SSF51283">
    <property type="entry name" value="dUTPase-like"/>
    <property type="match status" value="1"/>
</dbReference>
<evidence type="ECO:0000256" key="1">
    <source>
        <dbReference type="ARBA" id="ARBA00005142"/>
    </source>
</evidence>
<dbReference type="InterPro" id="IPR033704">
    <property type="entry name" value="dUTPase_trimeric"/>
</dbReference>
<evidence type="ECO:0000313" key="7">
    <source>
        <dbReference type="EMBL" id="KAK2664242.1"/>
    </source>
</evidence>
<comment type="caution">
    <text evidence="7">The sequence shown here is derived from an EMBL/GenBank/DDBJ whole genome shotgun (WGS) entry which is preliminary data.</text>
</comment>
<dbReference type="Pfam" id="PF00692">
    <property type="entry name" value="dUTPase"/>
    <property type="match status" value="1"/>
</dbReference>
<comment type="function">
    <text evidence="5">Involved in nucleotide metabolism via production of dUMP, the immediate precursor of thymidine nucleotides, and decreases the intracellular concentration of dUTP so that uracil cannot be incorporated into DNA.</text>
</comment>
<name>A0AAE0CUR5_9ROSI</name>
<dbReference type="InterPro" id="IPR008181">
    <property type="entry name" value="dUTPase"/>
</dbReference>
<comment type="catalytic activity">
    <reaction evidence="5">
        <text>dUTP + H2O = dUMP + diphosphate + H(+)</text>
        <dbReference type="Rhea" id="RHEA:10248"/>
        <dbReference type="ChEBI" id="CHEBI:15377"/>
        <dbReference type="ChEBI" id="CHEBI:15378"/>
        <dbReference type="ChEBI" id="CHEBI:33019"/>
        <dbReference type="ChEBI" id="CHEBI:61555"/>
        <dbReference type="ChEBI" id="CHEBI:246422"/>
        <dbReference type="EC" id="3.6.1.23"/>
    </reaction>
</comment>
<evidence type="ECO:0000256" key="4">
    <source>
        <dbReference type="ARBA" id="ARBA00023080"/>
    </source>
</evidence>
<keyword evidence="8" id="KW-1185">Reference proteome</keyword>
<dbReference type="EMBL" id="JANJYI010000001">
    <property type="protein sequence ID" value="KAK2664242.1"/>
    <property type="molecule type" value="Genomic_DNA"/>
</dbReference>
<keyword evidence="5" id="KW-0479">Metal-binding</keyword>
<dbReference type="EC" id="3.6.1.23" evidence="5"/>
<dbReference type="PANTHER" id="PTHR11241">
    <property type="entry name" value="DEOXYURIDINE 5'-TRIPHOSPHATE NUCLEOTIDOHYDROLASE"/>
    <property type="match status" value="1"/>
</dbReference>
<feature type="domain" description="dUTPase-like" evidence="6">
    <location>
        <begin position="3"/>
        <end position="61"/>
    </location>
</feature>
<dbReference type="Proteomes" id="UP001280121">
    <property type="component" value="Unassembled WGS sequence"/>
</dbReference>
<dbReference type="InterPro" id="IPR036157">
    <property type="entry name" value="dUTPase-like_sf"/>
</dbReference>
<evidence type="ECO:0000256" key="3">
    <source>
        <dbReference type="ARBA" id="ARBA00022801"/>
    </source>
</evidence>
<organism evidence="7 8">
    <name type="scientific">Dipteronia dyeriana</name>
    <dbReference type="NCBI Taxonomy" id="168575"/>
    <lineage>
        <taxon>Eukaryota</taxon>
        <taxon>Viridiplantae</taxon>
        <taxon>Streptophyta</taxon>
        <taxon>Embryophyta</taxon>
        <taxon>Tracheophyta</taxon>
        <taxon>Spermatophyta</taxon>
        <taxon>Magnoliopsida</taxon>
        <taxon>eudicotyledons</taxon>
        <taxon>Gunneridae</taxon>
        <taxon>Pentapetalae</taxon>
        <taxon>rosids</taxon>
        <taxon>malvids</taxon>
        <taxon>Sapindales</taxon>
        <taxon>Sapindaceae</taxon>
        <taxon>Hippocastanoideae</taxon>
        <taxon>Acereae</taxon>
        <taxon>Dipteronia</taxon>
    </lineage>
</organism>
<gene>
    <name evidence="7" type="ORF">Ddye_002816</name>
</gene>
<dbReference type="GO" id="GO:0000287">
    <property type="term" value="F:magnesium ion binding"/>
    <property type="evidence" value="ECO:0007669"/>
    <property type="project" value="UniProtKB-UniRule"/>
</dbReference>
<dbReference type="PANTHER" id="PTHR11241:SF0">
    <property type="entry name" value="DEOXYURIDINE 5'-TRIPHOSPHATE NUCLEOTIDOHYDROLASE"/>
    <property type="match status" value="1"/>
</dbReference>
<dbReference type="GO" id="GO:0046081">
    <property type="term" value="P:dUTP catabolic process"/>
    <property type="evidence" value="ECO:0007669"/>
    <property type="project" value="UniProtKB-UniRule"/>
</dbReference>
<dbReference type="GO" id="GO:0004170">
    <property type="term" value="F:dUTP diphosphatase activity"/>
    <property type="evidence" value="ECO:0007669"/>
    <property type="project" value="UniProtKB-UniRule"/>
</dbReference>
<proteinExistence type="inferred from homology"/>